<dbReference type="EMBL" id="JADINC010000063">
    <property type="protein sequence ID" value="MBO8425575.1"/>
    <property type="molecule type" value="Genomic_DNA"/>
</dbReference>
<protein>
    <recommendedName>
        <fullName evidence="2">Protochlamydia outer membrane protein domain-containing protein</fullName>
    </recommendedName>
</protein>
<evidence type="ECO:0000256" key="1">
    <source>
        <dbReference type="SAM" id="SignalP"/>
    </source>
</evidence>
<feature type="chain" id="PRO_5039660880" description="Protochlamydia outer membrane protein domain-containing protein" evidence="1">
    <location>
        <begin position="19"/>
        <end position="501"/>
    </location>
</feature>
<accession>A0A9D9DG70</accession>
<feature type="domain" description="Protochlamydia outer membrane protein" evidence="2">
    <location>
        <begin position="204"/>
        <end position="421"/>
    </location>
</feature>
<dbReference type="AlphaFoldDB" id="A0A9D9DG70"/>
<proteinExistence type="predicted"/>
<keyword evidence="1" id="KW-0732">Signal</keyword>
<feature type="signal peptide" evidence="1">
    <location>
        <begin position="1"/>
        <end position="18"/>
    </location>
</feature>
<dbReference type="InterPro" id="IPR035163">
    <property type="entry name" value="Pom"/>
</dbReference>
<sequence>MKKVSLLVLMLVPFVANAAGTYYTGTYQSPQTRYSTQTYAQRQTGYNRSYSNSYSQPSSYASTRYNTYNNYNANAANQNRTNGNAVANQQTTTGAQTSKKTGFWLDAGLSHQMAQWQFEMVQSGSILSYDNIGWNVLDVSAGYAFGLGNTTMQIDAGLLYGMQWGENAMYDDDISNGGYLVTSWIDENKDFIGDQIGHAMSIGTSKGGNMLGFNVGVGLTDMFRAGKVSFTPSIGFRYLKYKLTTENNYGLAVDTHACFEINGEIQCDPAIVIIQPDGNQQIFWRDDITQTIPPADYDIPQGSAISTEGTYYYKQPGTSHSYETTWMGPYIALDMDYEINQNNAVNARVELGLPGYESIGDQPYRFDWAHPKSVEDTTGMFGAFHFGAGANWTTAITDSVALSIGLTYDYYTVSGADAKTYLNMNYYDDLYNERLEVWKEKYPTDTEDYMLGLMEGVKGDATAMNIKYLRETCPGGVCSMDSEIESFYKSLGIRVGINARF</sequence>
<dbReference type="Gene3D" id="2.40.128.90">
    <property type="entry name" value="OMPT-like"/>
    <property type="match status" value="1"/>
</dbReference>
<name>A0A9D9DG70_9PROT</name>
<organism evidence="3 4">
    <name type="scientific">Candidatus Enterousia avistercoris</name>
    <dbReference type="NCBI Taxonomy" id="2840788"/>
    <lineage>
        <taxon>Bacteria</taxon>
        <taxon>Pseudomonadati</taxon>
        <taxon>Pseudomonadota</taxon>
        <taxon>Alphaproteobacteria</taxon>
        <taxon>Candidatus Enterousia</taxon>
    </lineage>
</organism>
<reference evidence="3" key="1">
    <citation type="submission" date="2020-10" db="EMBL/GenBank/DDBJ databases">
        <authorList>
            <person name="Gilroy R."/>
        </authorList>
    </citation>
    <scope>NUCLEOTIDE SEQUENCE</scope>
    <source>
        <strain evidence="3">8207</strain>
    </source>
</reference>
<dbReference type="Proteomes" id="UP000823630">
    <property type="component" value="Unassembled WGS sequence"/>
</dbReference>
<dbReference type="InterPro" id="IPR053724">
    <property type="entry name" value="OMP_A26_sf"/>
</dbReference>
<evidence type="ECO:0000313" key="4">
    <source>
        <dbReference type="Proteomes" id="UP000823630"/>
    </source>
</evidence>
<evidence type="ECO:0000259" key="2">
    <source>
        <dbReference type="Pfam" id="PF17251"/>
    </source>
</evidence>
<evidence type="ECO:0000313" key="3">
    <source>
        <dbReference type="EMBL" id="MBO8425575.1"/>
    </source>
</evidence>
<comment type="caution">
    <text evidence="3">The sequence shown here is derived from an EMBL/GenBank/DDBJ whole genome shotgun (WGS) entry which is preliminary data.</text>
</comment>
<dbReference type="Pfam" id="PF17251">
    <property type="entry name" value="Pom"/>
    <property type="match status" value="1"/>
</dbReference>
<reference evidence="3" key="2">
    <citation type="journal article" date="2021" name="PeerJ">
        <title>Extensive microbial diversity within the chicken gut microbiome revealed by metagenomics and culture.</title>
        <authorList>
            <person name="Gilroy R."/>
            <person name="Ravi A."/>
            <person name="Getino M."/>
            <person name="Pursley I."/>
            <person name="Horton D.L."/>
            <person name="Alikhan N.F."/>
            <person name="Baker D."/>
            <person name="Gharbi K."/>
            <person name="Hall N."/>
            <person name="Watson M."/>
            <person name="Adriaenssens E.M."/>
            <person name="Foster-Nyarko E."/>
            <person name="Jarju S."/>
            <person name="Secka A."/>
            <person name="Antonio M."/>
            <person name="Oren A."/>
            <person name="Chaudhuri R.R."/>
            <person name="La Ragione R."/>
            <person name="Hildebrand F."/>
            <person name="Pallen M.J."/>
        </authorList>
    </citation>
    <scope>NUCLEOTIDE SEQUENCE</scope>
    <source>
        <strain evidence="3">8207</strain>
    </source>
</reference>
<gene>
    <name evidence="3" type="ORF">IAC69_03820</name>
</gene>